<evidence type="ECO:0000256" key="3">
    <source>
        <dbReference type="ARBA" id="ARBA00022475"/>
    </source>
</evidence>
<dbReference type="RefSeq" id="WP_345068763.1">
    <property type="nucleotide sequence ID" value="NZ_BAABCN010000012.1"/>
</dbReference>
<dbReference type="InterPro" id="IPR035906">
    <property type="entry name" value="MetI-like_sf"/>
</dbReference>
<dbReference type="PANTHER" id="PTHR43744:SF8">
    <property type="entry name" value="SN-GLYCEROL-3-PHOSPHATE TRANSPORT SYSTEM PERMEASE PROTEIN UGPE"/>
    <property type="match status" value="1"/>
</dbReference>
<evidence type="ECO:0000313" key="10">
    <source>
        <dbReference type="Proteomes" id="UP001501803"/>
    </source>
</evidence>
<keyword evidence="2 7" id="KW-0813">Transport</keyword>
<keyword evidence="6 7" id="KW-0472">Membrane</keyword>
<dbReference type="PANTHER" id="PTHR43744">
    <property type="entry name" value="ABC TRANSPORTER PERMEASE PROTEIN MG189-RELATED-RELATED"/>
    <property type="match status" value="1"/>
</dbReference>
<evidence type="ECO:0000256" key="2">
    <source>
        <dbReference type="ARBA" id="ARBA00022448"/>
    </source>
</evidence>
<dbReference type="Proteomes" id="UP001501803">
    <property type="component" value="Unassembled WGS sequence"/>
</dbReference>
<reference evidence="10" key="1">
    <citation type="journal article" date="2019" name="Int. J. Syst. Evol. Microbiol.">
        <title>The Global Catalogue of Microorganisms (GCM) 10K type strain sequencing project: providing services to taxonomists for standard genome sequencing and annotation.</title>
        <authorList>
            <consortium name="The Broad Institute Genomics Platform"/>
            <consortium name="The Broad Institute Genome Sequencing Center for Infectious Disease"/>
            <person name="Wu L."/>
            <person name="Ma J."/>
        </authorList>
    </citation>
    <scope>NUCLEOTIDE SEQUENCE [LARGE SCALE GENOMIC DNA]</scope>
    <source>
        <strain evidence="10">JCM 17021</strain>
    </source>
</reference>
<sequence>MSVALAPRRGAVSTRQRALSPRQRLNKAVLYVMLAIVAIIPLFPLYWLLISAFKTPAEFSQVPPTWFPAAPTLDPLITALTEVPFAQSMLNSLIIVGGSTISVLVTSILAGYVFAKHTFRGKNVLFWGVVATMFLPPVVTLVPLYYLVTTMGLDDSYLGVMLPWLANAFGIFLMRQFISDVPDEIIEAARVDGAGEFRIVWQFVVPMLKPAVVTLAVFMFVYGWNNFIWPLSILKSEALYPVVLTINRLMSYTMSFEYQNVVIAGALVASIPTLLVFLVAQRVFVQGIASSGIKG</sequence>
<dbReference type="InterPro" id="IPR000515">
    <property type="entry name" value="MetI-like"/>
</dbReference>
<name>A0ABP7KYL7_9MICO</name>
<evidence type="ECO:0000259" key="8">
    <source>
        <dbReference type="PROSITE" id="PS50928"/>
    </source>
</evidence>
<keyword evidence="5 7" id="KW-1133">Transmembrane helix</keyword>
<dbReference type="SUPFAM" id="SSF161098">
    <property type="entry name" value="MetI-like"/>
    <property type="match status" value="1"/>
</dbReference>
<organism evidence="9 10">
    <name type="scientific">Leifsonia kafniensis</name>
    <dbReference type="NCBI Taxonomy" id="475957"/>
    <lineage>
        <taxon>Bacteria</taxon>
        <taxon>Bacillati</taxon>
        <taxon>Actinomycetota</taxon>
        <taxon>Actinomycetes</taxon>
        <taxon>Micrococcales</taxon>
        <taxon>Microbacteriaceae</taxon>
        <taxon>Leifsonia</taxon>
    </lineage>
</organism>
<dbReference type="EMBL" id="BAABCN010000012">
    <property type="protein sequence ID" value="GAA3888879.1"/>
    <property type="molecule type" value="Genomic_DNA"/>
</dbReference>
<comment type="similarity">
    <text evidence="7">Belongs to the binding-protein-dependent transport system permease family.</text>
</comment>
<gene>
    <name evidence="9" type="ORF">GCM10022381_33390</name>
</gene>
<dbReference type="CDD" id="cd06261">
    <property type="entry name" value="TM_PBP2"/>
    <property type="match status" value="1"/>
</dbReference>
<keyword evidence="10" id="KW-1185">Reference proteome</keyword>
<feature type="domain" description="ABC transmembrane type-1" evidence="8">
    <location>
        <begin position="89"/>
        <end position="280"/>
    </location>
</feature>
<accession>A0ABP7KYL7</accession>
<keyword evidence="4 7" id="KW-0812">Transmembrane</keyword>
<feature type="transmembrane region" description="Helical" evidence="7">
    <location>
        <begin position="160"/>
        <end position="178"/>
    </location>
</feature>
<comment type="subcellular location">
    <subcellularLocation>
        <location evidence="1 7">Cell membrane</location>
        <topology evidence="1 7">Multi-pass membrane protein</topology>
    </subcellularLocation>
</comment>
<evidence type="ECO:0000256" key="4">
    <source>
        <dbReference type="ARBA" id="ARBA00022692"/>
    </source>
</evidence>
<dbReference type="PROSITE" id="PS50928">
    <property type="entry name" value="ABC_TM1"/>
    <property type="match status" value="1"/>
</dbReference>
<dbReference type="Gene3D" id="1.10.3720.10">
    <property type="entry name" value="MetI-like"/>
    <property type="match status" value="1"/>
</dbReference>
<feature type="transmembrane region" description="Helical" evidence="7">
    <location>
        <begin position="258"/>
        <end position="280"/>
    </location>
</feature>
<feature type="transmembrane region" description="Helical" evidence="7">
    <location>
        <begin position="124"/>
        <end position="148"/>
    </location>
</feature>
<dbReference type="Pfam" id="PF00528">
    <property type="entry name" value="BPD_transp_1"/>
    <property type="match status" value="1"/>
</dbReference>
<evidence type="ECO:0000256" key="5">
    <source>
        <dbReference type="ARBA" id="ARBA00022989"/>
    </source>
</evidence>
<proteinExistence type="inferred from homology"/>
<evidence type="ECO:0000313" key="9">
    <source>
        <dbReference type="EMBL" id="GAA3888879.1"/>
    </source>
</evidence>
<keyword evidence="3" id="KW-1003">Cell membrane</keyword>
<evidence type="ECO:0000256" key="7">
    <source>
        <dbReference type="RuleBase" id="RU363032"/>
    </source>
</evidence>
<feature type="transmembrane region" description="Helical" evidence="7">
    <location>
        <begin position="199"/>
        <end position="221"/>
    </location>
</feature>
<feature type="transmembrane region" description="Helical" evidence="7">
    <location>
        <begin position="28"/>
        <end position="49"/>
    </location>
</feature>
<evidence type="ECO:0000256" key="6">
    <source>
        <dbReference type="ARBA" id="ARBA00023136"/>
    </source>
</evidence>
<evidence type="ECO:0000256" key="1">
    <source>
        <dbReference type="ARBA" id="ARBA00004651"/>
    </source>
</evidence>
<protein>
    <submittedName>
        <fullName evidence="9">Carbohydrate ABC transporter permease</fullName>
    </submittedName>
</protein>
<comment type="caution">
    <text evidence="9">The sequence shown here is derived from an EMBL/GenBank/DDBJ whole genome shotgun (WGS) entry which is preliminary data.</text>
</comment>
<feature type="transmembrane region" description="Helical" evidence="7">
    <location>
        <begin position="93"/>
        <end position="115"/>
    </location>
</feature>